<accession>A0A1M6P219</accession>
<name>A0A1M6P219_9FLAO</name>
<protein>
    <submittedName>
        <fullName evidence="1">Uncharacterized protein</fullName>
    </submittedName>
</protein>
<gene>
    <name evidence="1" type="ORF">SAMN05444371_0809</name>
</gene>
<dbReference type="AlphaFoldDB" id="A0A1M6P219"/>
<evidence type="ECO:0000313" key="2">
    <source>
        <dbReference type="Proteomes" id="UP000184498"/>
    </source>
</evidence>
<dbReference type="OrthoDB" id="1241709at2"/>
<proteinExistence type="predicted"/>
<dbReference type="RefSeq" id="WP_139258219.1">
    <property type="nucleotide sequence ID" value="NZ_FRAM01000001.1"/>
</dbReference>
<organism evidence="1 2">
    <name type="scientific">Epilithonimonas mollis</name>
    <dbReference type="NCBI Taxonomy" id="216903"/>
    <lineage>
        <taxon>Bacteria</taxon>
        <taxon>Pseudomonadati</taxon>
        <taxon>Bacteroidota</taxon>
        <taxon>Flavobacteriia</taxon>
        <taxon>Flavobacteriales</taxon>
        <taxon>Weeksellaceae</taxon>
        <taxon>Chryseobacterium group</taxon>
        <taxon>Epilithonimonas</taxon>
    </lineage>
</organism>
<dbReference type="STRING" id="216903.SAMN05444371_0809"/>
<dbReference type="Proteomes" id="UP000184498">
    <property type="component" value="Unassembled WGS sequence"/>
</dbReference>
<reference evidence="2" key="1">
    <citation type="submission" date="2016-11" db="EMBL/GenBank/DDBJ databases">
        <authorList>
            <person name="Varghese N."/>
            <person name="Submissions S."/>
        </authorList>
    </citation>
    <scope>NUCLEOTIDE SEQUENCE [LARGE SCALE GENOMIC DNA]</scope>
    <source>
        <strain evidence="2">DSM 18016</strain>
    </source>
</reference>
<keyword evidence="2" id="KW-1185">Reference proteome</keyword>
<evidence type="ECO:0000313" key="1">
    <source>
        <dbReference type="EMBL" id="SHK01933.1"/>
    </source>
</evidence>
<sequence length="390" mass="45030">MKRILLIISLFSNILLSAQRYFPGLRSIFMEKGSYKALPKEDFNYFIEWGQKNVENFFMKDLQHSGGDDSSFNSLGLVTKNEMSLDLVDTGFVFKVSKDPKSDYAVTNVLATDTWKARRFGFELGDFGPSKKLDFFLNIRRFLNITKEQSLAHFINIYPKPKTDNVSNTKQFILDVNAMYKSDFPASFADDGSKTLKDLLSAMNKHFKSDDANVLAFYTYIDPNNEADIKTVYDNIANYYKGLNGSSLDGIVNNYFMPKGSYEFTDQNVSLFLPNNLFYKTKMNDKSNVNFKVREVQHQLEYDIIKNKYTFYIKIIPYSGTLSSDFRFVSRFDDVLLGKNKVSELSVPQKNLKDITLILTKENISVSVDYLYNDFDIKRNLKNPIKTIKK</sequence>
<dbReference type="EMBL" id="FRAM01000001">
    <property type="protein sequence ID" value="SHK01933.1"/>
    <property type="molecule type" value="Genomic_DNA"/>
</dbReference>